<dbReference type="SUPFAM" id="SSF53901">
    <property type="entry name" value="Thiolase-like"/>
    <property type="match status" value="1"/>
</dbReference>
<sequence>MLRFLCFTNSSVLRPVDPIRTALCRASAAAAPVPAAKKPSLSKPGRPNIVLVDAVRTPFLQSGTAFRNMISNDLQKAALLGFSFFFTFVHAFFLILLNFYCIWIKFRVPICQHNVWLNISLLSISCPTFSIVTGITSLLMRTHTKLNYSVLTDLKMFYRNSSTACFAALVDRTKVNMDEVGHIVCGTVIQECKTSNVAREAALTAGFSNKVPTKIAVVNFGDILTKVHLAHRISNVITTLPFERHYSQGLIV</sequence>
<organism evidence="5">
    <name type="scientific">Gongylonema pulchrum</name>
    <dbReference type="NCBI Taxonomy" id="637853"/>
    <lineage>
        <taxon>Eukaryota</taxon>
        <taxon>Metazoa</taxon>
        <taxon>Ecdysozoa</taxon>
        <taxon>Nematoda</taxon>
        <taxon>Chromadorea</taxon>
        <taxon>Rhabditida</taxon>
        <taxon>Spirurina</taxon>
        <taxon>Spiruromorpha</taxon>
        <taxon>Spiruroidea</taxon>
        <taxon>Gongylonematidae</taxon>
        <taxon>Gongylonema</taxon>
    </lineage>
</organism>
<evidence type="ECO:0000313" key="4">
    <source>
        <dbReference type="Proteomes" id="UP000271098"/>
    </source>
</evidence>
<dbReference type="GO" id="GO:0016747">
    <property type="term" value="F:acyltransferase activity, transferring groups other than amino-acyl groups"/>
    <property type="evidence" value="ECO:0007669"/>
    <property type="project" value="InterPro"/>
</dbReference>
<evidence type="ECO:0000313" key="3">
    <source>
        <dbReference type="EMBL" id="VDN34994.1"/>
    </source>
</evidence>
<gene>
    <name evidence="3" type="ORF">GPUH_LOCUS19963</name>
</gene>
<keyword evidence="4" id="KW-1185">Reference proteome</keyword>
<keyword evidence="1" id="KW-0472">Membrane</keyword>
<dbReference type="OrthoDB" id="5404651at2759"/>
<dbReference type="InterPro" id="IPR016039">
    <property type="entry name" value="Thiolase-like"/>
</dbReference>
<dbReference type="Pfam" id="PF00108">
    <property type="entry name" value="Thiolase_N"/>
    <property type="match status" value="1"/>
</dbReference>
<reference evidence="3 4" key="2">
    <citation type="submission" date="2018-11" db="EMBL/GenBank/DDBJ databases">
        <authorList>
            <consortium name="Pathogen Informatics"/>
        </authorList>
    </citation>
    <scope>NUCLEOTIDE SEQUENCE [LARGE SCALE GENOMIC DNA]</scope>
</reference>
<feature type="transmembrane region" description="Helical" evidence="1">
    <location>
        <begin position="77"/>
        <end position="103"/>
    </location>
</feature>
<dbReference type="EMBL" id="UYRT01089498">
    <property type="protein sequence ID" value="VDN34994.1"/>
    <property type="molecule type" value="Genomic_DNA"/>
</dbReference>
<accession>A0A183EG71</accession>
<feature type="transmembrane region" description="Helical" evidence="1">
    <location>
        <begin position="115"/>
        <end position="139"/>
    </location>
</feature>
<dbReference type="WBParaSite" id="GPUH_0001998701-mRNA-1">
    <property type="protein sequence ID" value="GPUH_0001998701-mRNA-1"/>
    <property type="gene ID" value="GPUH_0001998701"/>
</dbReference>
<keyword evidence="1" id="KW-0812">Transmembrane</keyword>
<dbReference type="AlphaFoldDB" id="A0A183EG71"/>
<dbReference type="Gene3D" id="3.40.47.10">
    <property type="match status" value="1"/>
</dbReference>
<evidence type="ECO:0000313" key="5">
    <source>
        <dbReference type="WBParaSite" id="GPUH_0001998701-mRNA-1"/>
    </source>
</evidence>
<dbReference type="Proteomes" id="UP000271098">
    <property type="component" value="Unassembled WGS sequence"/>
</dbReference>
<evidence type="ECO:0000256" key="1">
    <source>
        <dbReference type="SAM" id="Phobius"/>
    </source>
</evidence>
<name>A0A183EG71_9BILA</name>
<reference evidence="5" key="1">
    <citation type="submission" date="2016-06" db="UniProtKB">
        <authorList>
            <consortium name="WormBaseParasite"/>
        </authorList>
    </citation>
    <scope>IDENTIFICATION</scope>
</reference>
<protein>
    <submittedName>
        <fullName evidence="5">Thiolase_N domain-containing protein</fullName>
    </submittedName>
</protein>
<evidence type="ECO:0000259" key="2">
    <source>
        <dbReference type="Pfam" id="PF00108"/>
    </source>
</evidence>
<keyword evidence="1" id="KW-1133">Transmembrane helix</keyword>
<feature type="domain" description="Thiolase N-terminal" evidence="2">
    <location>
        <begin position="164"/>
        <end position="213"/>
    </location>
</feature>
<dbReference type="InterPro" id="IPR020616">
    <property type="entry name" value="Thiolase_N"/>
</dbReference>
<proteinExistence type="predicted"/>